<gene>
    <name evidence="1" type="ORF">AMOR_57760</name>
</gene>
<organism evidence="1 2">
    <name type="scientific">Anaeromyxobacter oryzae</name>
    <dbReference type="NCBI Taxonomy" id="2918170"/>
    <lineage>
        <taxon>Bacteria</taxon>
        <taxon>Pseudomonadati</taxon>
        <taxon>Myxococcota</taxon>
        <taxon>Myxococcia</taxon>
        <taxon>Myxococcales</taxon>
        <taxon>Cystobacterineae</taxon>
        <taxon>Anaeromyxobacteraceae</taxon>
        <taxon>Anaeromyxobacter</taxon>
    </lineage>
</organism>
<reference evidence="2" key="1">
    <citation type="journal article" date="2022" name="Int. J. Syst. Evol. Microbiol.">
        <title>Anaeromyxobacter oryzae sp. nov., Anaeromyxobacter diazotrophicus sp. nov. and Anaeromyxobacter paludicola sp. nov., isolated from paddy soils.</title>
        <authorList>
            <person name="Itoh H."/>
            <person name="Xu Z."/>
            <person name="Mise K."/>
            <person name="Masuda Y."/>
            <person name="Ushijima N."/>
            <person name="Hayakawa C."/>
            <person name="Shiratori Y."/>
            <person name="Senoo K."/>
        </authorList>
    </citation>
    <scope>NUCLEOTIDE SEQUENCE [LARGE SCALE GENOMIC DNA]</scope>
    <source>
        <strain evidence="2">Red232</strain>
    </source>
</reference>
<dbReference type="PROSITE" id="PS51257">
    <property type="entry name" value="PROKAR_LIPOPROTEIN"/>
    <property type="match status" value="1"/>
</dbReference>
<protein>
    <recommendedName>
        <fullName evidence="3">Lipoprotein</fullName>
    </recommendedName>
</protein>
<accession>A0ABM7X4N2</accession>
<dbReference type="Proteomes" id="UP001162891">
    <property type="component" value="Chromosome"/>
</dbReference>
<proteinExistence type="predicted"/>
<evidence type="ECO:0000313" key="1">
    <source>
        <dbReference type="EMBL" id="BDG06780.1"/>
    </source>
</evidence>
<name>A0ABM7X4N2_9BACT</name>
<evidence type="ECO:0000313" key="2">
    <source>
        <dbReference type="Proteomes" id="UP001162891"/>
    </source>
</evidence>
<dbReference type="EMBL" id="AP025591">
    <property type="protein sequence ID" value="BDG06780.1"/>
    <property type="molecule type" value="Genomic_DNA"/>
</dbReference>
<sequence length="318" mass="33413">MRSVNRQTFATAVVLALTACGNYSTEDLRFLAAVPSRDELQVELPAATATATSAASAVSACAGGTADTWLWAKPTSDHLNATVDVLVGHVDFIRSHEPSWRQADARGWGPFPDARHPGRELRVIMVRTFPAGQDGAPEFAYRVDARVAGSATWTPVLAGTFHGASARSGAGELRLDFDALWSLAMADADAPRGVLVAQYDRTTTPVTVSLVLDRDGYGLQRFGYRFAGYEDRSGAFDYAFRNAAGDLLTVQAGFDAAGGGRAQVAFQAAGGASGGFRQCWDPAACLVYVDDPASYSCGAAPCSFGAMTACPAVPAPPF</sequence>
<evidence type="ECO:0008006" key="3">
    <source>
        <dbReference type="Google" id="ProtNLM"/>
    </source>
</evidence>
<keyword evidence="2" id="KW-1185">Reference proteome</keyword>